<evidence type="ECO:0000313" key="1">
    <source>
        <dbReference type="EMBL" id="NNG34486.1"/>
    </source>
</evidence>
<dbReference type="Proteomes" id="UP000562984">
    <property type="component" value="Unassembled WGS sequence"/>
</dbReference>
<evidence type="ECO:0000313" key="2">
    <source>
        <dbReference type="Proteomes" id="UP000562984"/>
    </source>
</evidence>
<accession>A0A849A4A0</accession>
<keyword evidence="2" id="KW-1185">Reference proteome</keyword>
<dbReference type="AlphaFoldDB" id="A0A849A4A0"/>
<dbReference type="EMBL" id="JABEND010000001">
    <property type="protein sequence ID" value="NNG34486.1"/>
    <property type="molecule type" value="Genomic_DNA"/>
</dbReference>
<comment type="caution">
    <text evidence="1">The sequence shown here is derived from an EMBL/GenBank/DDBJ whole genome shotgun (WGS) entry which is preliminary data.</text>
</comment>
<name>A0A849A4A0_9ACTN</name>
<organism evidence="1 2">
    <name type="scientific">Nakamurella aerolata</name>
    <dbReference type="NCBI Taxonomy" id="1656892"/>
    <lineage>
        <taxon>Bacteria</taxon>
        <taxon>Bacillati</taxon>
        <taxon>Actinomycetota</taxon>
        <taxon>Actinomycetes</taxon>
        <taxon>Nakamurellales</taxon>
        <taxon>Nakamurellaceae</taxon>
        <taxon>Nakamurella</taxon>
    </lineage>
</organism>
<dbReference type="RefSeq" id="WP_171198113.1">
    <property type="nucleotide sequence ID" value="NZ_JABEND010000001.1"/>
</dbReference>
<proteinExistence type="predicted"/>
<protein>
    <submittedName>
        <fullName evidence="1">Uncharacterized protein</fullName>
    </submittedName>
</protein>
<sequence>MPAATVFTLAEPAAELAFTVPAPVGAGFAADGFVSAGGSVAGGGGFTGRLRGGAAALFRPVVSSGDAVAEAVVPDGGLTPIAVASAEPDPAGATAAGWCGRDWLTTTGMATAAATTAAATPAIAQDRERVAVVACRVSVSLAAKSGVCSLARPARSR</sequence>
<reference evidence="1 2" key="1">
    <citation type="submission" date="2020-05" db="EMBL/GenBank/DDBJ databases">
        <title>Nakamurella sp. DB0629 isolated from air conditioner.</title>
        <authorList>
            <person name="Kim D.H."/>
            <person name="Kim D.-U."/>
        </authorList>
    </citation>
    <scope>NUCLEOTIDE SEQUENCE [LARGE SCALE GENOMIC DNA]</scope>
    <source>
        <strain evidence="1 2">DB0629</strain>
    </source>
</reference>
<gene>
    <name evidence="1" type="ORF">HKD39_01870</name>
</gene>